<feature type="transmembrane region" description="Helical" evidence="2">
    <location>
        <begin position="45"/>
        <end position="67"/>
    </location>
</feature>
<dbReference type="OrthoDB" id="5195934at2"/>
<sequence length="127" mass="14345">MSGDTTRTSSEHHRADVTSPVPPDEMRCPCGSTVLRPHTGFWRRLWWYFLLPVITLGIYALIALIGAAAAQDYAAVGVAIALLPVLSAVIVWITLRVFRHRGWCLVRRTVAWWFWWPGTLLVLLASF</sequence>
<organism evidence="3 4">
    <name type="scientific">Ornithinimicrobium ciconiae</name>
    <dbReference type="NCBI Taxonomy" id="2594265"/>
    <lineage>
        <taxon>Bacteria</taxon>
        <taxon>Bacillati</taxon>
        <taxon>Actinomycetota</taxon>
        <taxon>Actinomycetes</taxon>
        <taxon>Micrococcales</taxon>
        <taxon>Ornithinimicrobiaceae</taxon>
        <taxon>Ornithinimicrobium</taxon>
    </lineage>
</organism>
<protein>
    <submittedName>
        <fullName evidence="3">Uncharacterized protein</fullName>
    </submittedName>
</protein>
<feature type="region of interest" description="Disordered" evidence="1">
    <location>
        <begin position="1"/>
        <end position="24"/>
    </location>
</feature>
<evidence type="ECO:0000256" key="1">
    <source>
        <dbReference type="SAM" id="MobiDB-lite"/>
    </source>
</evidence>
<dbReference type="AlphaFoldDB" id="A0A516G8F8"/>
<keyword evidence="4" id="KW-1185">Reference proteome</keyword>
<evidence type="ECO:0000313" key="4">
    <source>
        <dbReference type="Proteomes" id="UP000315395"/>
    </source>
</evidence>
<accession>A0A516G8F8</accession>
<name>A0A516G8F8_9MICO</name>
<dbReference type="Proteomes" id="UP000315395">
    <property type="component" value="Chromosome"/>
</dbReference>
<keyword evidence="2" id="KW-0472">Membrane</keyword>
<feature type="transmembrane region" description="Helical" evidence="2">
    <location>
        <begin position="110"/>
        <end position="126"/>
    </location>
</feature>
<keyword evidence="2" id="KW-0812">Transmembrane</keyword>
<reference evidence="3 4" key="1">
    <citation type="submission" date="2019-07" db="EMBL/GenBank/DDBJ databases">
        <title>complete genome sequencing of Ornithinimicrobium sp. H23M54.</title>
        <authorList>
            <person name="Bae J.-W."/>
            <person name="Lee S.-Y."/>
        </authorList>
    </citation>
    <scope>NUCLEOTIDE SEQUENCE [LARGE SCALE GENOMIC DNA]</scope>
    <source>
        <strain evidence="3 4">H23M54</strain>
    </source>
</reference>
<proteinExistence type="predicted"/>
<gene>
    <name evidence="3" type="ORF">FNH13_04270</name>
</gene>
<evidence type="ECO:0000256" key="2">
    <source>
        <dbReference type="SAM" id="Phobius"/>
    </source>
</evidence>
<keyword evidence="2" id="KW-1133">Transmembrane helix</keyword>
<dbReference type="RefSeq" id="WP_143782327.1">
    <property type="nucleotide sequence ID" value="NZ_CP041616.1"/>
</dbReference>
<dbReference type="KEGG" id="orz:FNH13_04270"/>
<dbReference type="EMBL" id="CP041616">
    <property type="protein sequence ID" value="QDO87650.1"/>
    <property type="molecule type" value="Genomic_DNA"/>
</dbReference>
<feature type="transmembrane region" description="Helical" evidence="2">
    <location>
        <begin position="73"/>
        <end position="98"/>
    </location>
</feature>
<evidence type="ECO:0000313" key="3">
    <source>
        <dbReference type="EMBL" id="QDO87650.1"/>
    </source>
</evidence>